<dbReference type="Proteomes" id="UP001499951">
    <property type="component" value="Unassembled WGS sequence"/>
</dbReference>
<dbReference type="EMBL" id="BAAADD010000001">
    <property type="protein sequence ID" value="GAA0559243.1"/>
    <property type="molecule type" value="Genomic_DNA"/>
</dbReference>
<dbReference type="Gene3D" id="1.10.10.10">
    <property type="entry name" value="Winged helix-like DNA-binding domain superfamily/Winged helix DNA-binding domain"/>
    <property type="match status" value="1"/>
</dbReference>
<proteinExistence type="predicted"/>
<sequence length="110" mass="12122">MDIAPWQAQLRKGAAELVVLAIVGRKECYGLQILEQANAAGDIVSDGALYPLLNRLEKDGKLASRWVTDDAAHPRKYYQLTAEGTETLGAMKSAWVSFRIAMRDVVEKTS</sequence>
<comment type="caution">
    <text evidence="2">The sequence shown here is derived from an EMBL/GenBank/DDBJ whole genome shotgun (WGS) entry which is preliminary data.</text>
</comment>
<dbReference type="PANTHER" id="PTHR33169">
    <property type="entry name" value="PADR-FAMILY TRANSCRIPTIONAL REGULATOR"/>
    <property type="match status" value="1"/>
</dbReference>
<protein>
    <submittedName>
        <fullName evidence="2">PadR family transcriptional regulator</fullName>
    </submittedName>
</protein>
<gene>
    <name evidence="2" type="ORF">GCM10008942_04650</name>
</gene>
<evidence type="ECO:0000259" key="1">
    <source>
        <dbReference type="Pfam" id="PF03551"/>
    </source>
</evidence>
<name>A0ABP3P4G0_9PROT</name>
<feature type="domain" description="Transcription regulator PadR N-terminal" evidence="1">
    <location>
        <begin position="19"/>
        <end position="88"/>
    </location>
</feature>
<dbReference type="InterPro" id="IPR052509">
    <property type="entry name" value="Metal_resp_DNA-bind_regulator"/>
</dbReference>
<dbReference type="InterPro" id="IPR036390">
    <property type="entry name" value="WH_DNA-bd_sf"/>
</dbReference>
<dbReference type="Pfam" id="PF03551">
    <property type="entry name" value="PadR"/>
    <property type="match status" value="1"/>
</dbReference>
<dbReference type="RefSeq" id="WP_166931169.1">
    <property type="nucleotide sequence ID" value="NZ_BAAADD010000001.1"/>
</dbReference>
<evidence type="ECO:0000313" key="2">
    <source>
        <dbReference type="EMBL" id="GAA0559243.1"/>
    </source>
</evidence>
<accession>A0ABP3P4G0</accession>
<dbReference type="InterPro" id="IPR005149">
    <property type="entry name" value="Tscrpt_reg_PadR_N"/>
</dbReference>
<evidence type="ECO:0000313" key="3">
    <source>
        <dbReference type="Proteomes" id="UP001499951"/>
    </source>
</evidence>
<dbReference type="SUPFAM" id="SSF46785">
    <property type="entry name" value="Winged helix' DNA-binding domain"/>
    <property type="match status" value="1"/>
</dbReference>
<organism evidence="2 3">
    <name type="scientific">Rhizomicrobium electricum</name>
    <dbReference type="NCBI Taxonomy" id="480070"/>
    <lineage>
        <taxon>Bacteria</taxon>
        <taxon>Pseudomonadati</taxon>
        <taxon>Pseudomonadota</taxon>
        <taxon>Alphaproteobacteria</taxon>
        <taxon>Micropepsales</taxon>
        <taxon>Micropepsaceae</taxon>
        <taxon>Rhizomicrobium</taxon>
    </lineage>
</organism>
<keyword evidence="3" id="KW-1185">Reference proteome</keyword>
<reference evidence="3" key="1">
    <citation type="journal article" date="2019" name="Int. J. Syst. Evol. Microbiol.">
        <title>The Global Catalogue of Microorganisms (GCM) 10K type strain sequencing project: providing services to taxonomists for standard genome sequencing and annotation.</title>
        <authorList>
            <consortium name="The Broad Institute Genomics Platform"/>
            <consortium name="The Broad Institute Genome Sequencing Center for Infectious Disease"/>
            <person name="Wu L."/>
            <person name="Ma J."/>
        </authorList>
    </citation>
    <scope>NUCLEOTIDE SEQUENCE [LARGE SCALE GENOMIC DNA]</scope>
    <source>
        <strain evidence="3">JCM 15089</strain>
    </source>
</reference>
<dbReference type="PANTHER" id="PTHR33169:SF14">
    <property type="entry name" value="TRANSCRIPTIONAL REGULATOR RV3488"/>
    <property type="match status" value="1"/>
</dbReference>
<dbReference type="InterPro" id="IPR036388">
    <property type="entry name" value="WH-like_DNA-bd_sf"/>
</dbReference>